<feature type="domain" description="TonB-dependent receptor plug" evidence="14">
    <location>
        <begin position="90"/>
        <end position="191"/>
    </location>
</feature>
<dbReference type="Pfam" id="PF00593">
    <property type="entry name" value="TonB_dep_Rec_b-barrel"/>
    <property type="match status" value="1"/>
</dbReference>
<keyword evidence="5 11" id="KW-0812">Transmembrane</keyword>
<keyword evidence="6" id="KW-0408">Iron</keyword>
<dbReference type="RefSeq" id="WP_192540151.1">
    <property type="nucleotide sequence ID" value="NZ_JBQQIQ010000002.1"/>
</dbReference>
<evidence type="ECO:0000256" key="4">
    <source>
        <dbReference type="ARBA" id="ARBA00022496"/>
    </source>
</evidence>
<dbReference type="PANTHER" id="PTHR32552">
    <property type="entry name" value="FERRICHROME IRON RECEPTOR-RELATED"/>
    <property type="match status" value="1"/>
</dbReference>
<sequence>MERYLFGWYLEFVSFLLNTSNLTMPYKLSRSTFLFRTTALGMMFTSSLAMAAAQEYDIDTIKKQQHQNKASEPSMENIVVTGTKRNTNLLKTDVSVTLIDSTIIDEARVRDFTRIDDLVPNVQFSESGQTGSVYITIRGVESNPFIVNRAAVYIDGIPFRELSNSVLSQVNSIEVLRGPQGTLYGANSESGLIIVNTKTPSEVVEQNYRVSMLDYSSGQGYKGTGFIGGPLVQGELNGSLSFSTSSEDAYIKNIATSTGESGSIREDFVQGRINWTPSDTLTVNATTYLLEEDAPGLFVQQYVPLNISLYNKLYADSMNGGRRLDEWTTFEDSPKYTSSDEFVVGVSVTNNTDIGAIDLAASYRSRKEDSKGLDFDFTAAPYVSGREEKNEDYNNIELRFTSLENGTFDYIVGISYYEESVENTKSTFMGSGDLNSYLAAPMQYKEGKDKSIFGSVNWYVTDKLKFGAGIRYDNAQRSAVQTAGYLDLGLGTITHYQDADLTKSFNNWLPRLSALYQLNPHLSFHASVSKGYIPGGFNLTAIQDDIVDDSVLSYESETLTSHELGYKWLSGDRNWRSSGAVFYISSDNWQELQVATDANGRPVSSDYIGSEASITSKGVEFEVSWHPSEAFSLNSHLGYVDAEYDDLQTSETFNAAGLAVQFVPQYDAGLAARYSWENDFYIRAEANFTGKTSLRAKGDIIQGAVPTLGFQLGYDNGKMALRVFGENLTGERRASGLAVENMAFGTDGLFYSPLDKPRIIGLEAEIWF</sequence>
<organism evidence="15 16">
    <name type="scientific">Pseudoalteromonas prydzensis</name>
    <dbReference type="NCBI Taxonomy" id="182141"/>
    <lineage>
        <taxon>Bacteria</taxon>
        <taxon>Pseudomonadati</taxon>
        <taxon>Pseudomonadota</taxon>
        <taxon>Gammaproteobacteria</taxon>
        <taxon>Alteromonadales</taxon>
        <taxon>Pseudoalteromonadaceae</taxon>
        <taxon>Pseudoalteromonas</taxon>
    </lineage>
</organism>
<dbReference type="Pfam" id="PF07715">
    <property type="entry name" value="Plug"/>
    <property type="match status" value="1"/>
</dbReference>
<dbReference type="InterPro" id="IPR039426">
    <property type="entry name" value="TonB-dep_rcpt-like"/>
</dbReference>
<dbReference type="PROSITE" id="PS52016">
    <property type="entry name" value="TONB_DEPENDENT_REC_3"/>
    <property type="match status" value="1"/>
</dbReference>
<gene>
    <name evidence="15" type="ORF">EI167_00170</name>
</gene>
<evidence type="ECO:0000256" key="2">
    <source>
        <dbReference type="ARBA" id="ARBA00022448"/>
    </source>
</evidence>
<evidence type="ECO:0000313" key="16">
    <source>
        <dbReference type="Proteomes" id="UP000707245"/>
    </source>
</evidence>
<evidence type="ECO:0000313" key="15">
    <source>
        <dbReference type="EMBL" id="MBE0455896.1"/>
    </source>
</evidence>
<keyword evidence="15" id="KW-0675">Receptor</keyword>
<evidence type="ECO:0000256" key="7">
    <source>
        <dbReference type="ARBA" id="ARBA00023065"/>
    </source>
</evidence>
<dbReference type="SUPFAM" id="SSF56935">
    <property type="entry name" value="Porins"/>
    <property type="match status" value="1"/>
</dbReference>
<evidence type="ECO:0000259" key="14">
    <source>
        <dbReference type="Pfam" id="PF07715"/>
    </source>
</evidence>
<keyword evidence="7" id="KW-0406">Ion transport</keyword>
<evidence type="ECO:0000256" key="8">
    <source>
        <dbReference type="ARBA" id="ARBA00023077"/>
    </source>
</evidence>
<reference evidence="15 16" key="1">
    <citation type="submission" date="2020-07" db="EMBL/GenBank/DDBJ databases">
        <title>Halophilic bacteria isolated from french cheeses.</title>
        <authorList>
            <person name="Kothe C.I."/>
            <person name="Farah-Kraiem B."/>
            <person name="Renault P."/>
            <person name="Dridi B."/>
        </authorList>
    </citation>
    <scope>NUCLEOTIDE SEQUENCE [LARGE SCALE GENOMIC DNA]</scope>
    <source>
        <strain evidence="15 16">FME14</strain>
    </source>
</reference>
<dbReference type="Gene3D" id="2.40.170.20">
    <property type="entry name" value="TonB-dependent receptor, beta-barrel domain"/>
    <property type="match status" value="1"/>
</dbReference>
<keyword evidence="4" id="KW-0410">Iron transport</keyword>
<name>A0ABR9FH05_9GAMM</name>
<evidence type="ECO:0000256" key="12">
    <source>
        <dbReference type="RuleBase" id="RU003357"/>
    </source>
</evidence>
<proteinExistence type="inferred from homology"/>
<comment type="similarity">
    <text evidence="11 12">Belongs to the TonB-dependent receptor family.</text>
</comment>
<evidence type="ECO:0000256" key="3">
    <source>
        <dbReference type="ARBA" id="ARBA00022452"/>
    </source>
</evidence>
<keyword evidence="8 12" id="KW-0798">TonB box</keyword>
<keyword evidence="16" id="KW-1185">Reference proteome</keyword>
<accession>A0ABR9FH05</accession>
<dbReference type="InterPro" id="IPR000531">
    <property type="entry name" value="Beta-barrel_TonB"/>
</dbReference>
<keyword evidence="10 11" id="KW-0998">Cell outer membrane</keyword>
<evidence type="ECO:0000256" key="9">
    <source>
        <dbReference type="ARBA" id="ARBA00023136"/>
    </source>
</evidence>
<evidence type="ECO:0000256" key="5">
    <source>
        <dbReference type="ARBA" id="ARBA00022692"/>
    </source>
</evidence>
<dbReference type="Proteomes" id="UP000707245">
    <property type="component" value="Unassembled WGS sequence"/>
</dbReference>
<evidence type="ECO:0000256" key="11">
    <source>
        <dbReference type="PROSITE-ProRule" id="PRU01360"/>
    </source>
</evidence>
<evidence type="ECO:0000256" key="6">
    <source>
        <dbReference type="ARBA" id="ARBA00023004"/>
    </source>
</evidence>
<keyword evidence="9 11" id="KW-0472">Membrane</keyword>
<dbReference type="PANTHER" id="PTHR32552:SF81">
    <property type="entry name" value="TONB-DEPENDENT OUTER MEMBRANE RECEPTOR"/>
    <property type="match status" value="1"/>
</dbReference>
<evidence type="ECO:0000259" key="13">
    <source>
        <dbReference type="Pfam" id="PF00593"/>
    </source>
</evidence>
<evidence type="ECO:0000256" key="10">
    <source>
        <dbReference type="ARBA" id="ARBA00023237"/>
    </source>
</evidence>
<dbReference type="InterPro" id="IPR036942">
    <property type="entry name" value="Beta-barrel_TonB_sf"/>
</dbReference>
<feature type="domain" description="TonB-dependent receptor-like beta-barrel" evidence="13">
    <location>
        <begin position="309"/>
        <end position="728"/>
    </location>
</feature>
<keyword evidence="3 11" id="KW-1134">Transmembrane beta strand</keyword>
<dbReference type="EMBL" id="RRZA01000001">
    <property type="protein sequence ID" value="MBE0455896.1"/>
    <property type="molecule type" value="Genomic_DNA"/>
</dbReference>
<dbReference type="InterPro" id="IPR012910">
    <property type="entry name" value="Plug_dom"/>
</dbReference>
<protein>
    <submittedName>
        <fullName evidence="15">TonB-dependent receptor</fullName>
    </submittedName>
</protein>
<comment type="caution">
    <text evidence="15">The sequence shown here is derived from an EMBL/GenBank/DDBJ whole genome shotgun (WGS) entry which is preliminary data.</text>
</comment>
<evidence type="ECO:0000256" key="1">
    <source>
        <dbReference type="ARBA" id="ARBA00004571"/>
    </source>
</evidence>
<comment type="subcellular location">
    <subcellularLocation>
        <location evidence="1 11">Cell outer membrane</location>
        <topology evidence="1 11">Multi-pass membrane protein</topology>
    </subcellularLocation>
</comment>
<keyword evidence="2 11" id="KW-0813">Transport</keyword>